<dbReference type="EMBL" id="JH431728">
    <property type="status" value="NOT_ANNOTATED_CDS"/>
    <property type="molecule type" value="Genomic_DNA"/>
</dbReference>
<evidence type="ECO:0000256" key="2">
    <source>
        <dbReference type="ARBA" id="ARBA00022692"/>
    </source>
</evidence>
<evidence type="ECO:0000259" key="7">
    <source>
        <dbReference type="Pfam" id="PF00520"/>
    </source>
</evidence>
<reference evidence="9" key="1">
    <citation type="submission" date="2011-05" db="EMBL/GenBank/DDBJ databases">
        <authorList>
            <person name="Richards S.R."/>
            <person name="Qu J."/>
            <person name="Jiang H."/>
            <person name="Jhangiani S.N."/>
            <person name="Agravi P."/>
            <person name="Goodspeed R."/>
            <person name="Gross S."/>
            <person name="Mandapat C."/>
            <person name="Jackson L."/>
            <person name="Mathew T."/>
            <person name="Pu L."/>
            <person name="Thornton R."/>
            <person name="Saada N."/>
            <person name="Wilczek-Boney K.B."/>
            <person name="Lee S."/>
            <person name="Kovar C."/>
            <person name="Wu Y."/>
            <person name="Scherer S.E."/>
            <person name="Worley K.C."/>
            <person name="Muzny D.M."/>
            <person name="Gibbs R."/>
        </authorList>
    </citation>
    <scope>NUCLEOTIDE SEQUENCE</scope>
    <source>
        <strain evidence="9">Brora</strain>
    </source>
</reference>
<dbReference type="PANTHER" id="PTHR10037:SF62">
    <property type="entry name" value="SODIUM CHANNEL PROTEIN 60E"/>
    <property type="match status" value="1"/>
</dbReference>
<feature type="region of interest" description="Disordered" evidence="5">
    <location>
        <begin position="372"/>
        <end position="421"/>
    </location>
</feature>
<feature type="transmembrane region" description="Helical" evidence="6">
    <location>
        <begin position="129"/>
        <end position="148"/>
    </location>
</feature>
<accession>T1JKK7</accession>
<feature type="transmembrane region" description="Helical" evidence="6">
    <location>
        <begin position="258"/>
        <end position="284"/>
    </location>
</feature>
<feature type="transmembrane region" description="Helical" evidence="6">
    <location>
        <begin position="12"/>
        <end position="31"/>
    </location>
</feature>
<feature type="compositionally biased region" description="Basic and acidic residues" evidence="5">
    <location>
        <begin position="391"/>
        <end position="408"/>
    </location>
</feature>
<proteinExistence type="predicted"/>
<dbReference type="GO" id="GO:0005248">
    <property type="term" value="F:voltage-gated sodium channel activity"/>
    <property type="evidence" value="ECO:0007669"/>
    <property type="project" value="TreeGrafter"/>
</dbReference>
<dbReference type="InterPro" id="IPR027359">
    <property type="entry name" value="Volt_channel_dom_sf"/>
</dbReference>
<keyword evidence="3 6" id="KW-1133">Transmembrane helix</keyword>
<keyword evidence="4 6" id="KW-0472">Membrane</keyword>
<keyword evidence="9" id="KW-1185">Reference proteome</keyword>
<dbReference type="EnsemblMetazoa" id="SMAR014387-RA">
    <property type="protein sequence ID" value="SMAR014387-PA"/>
    <property type="gene ID" value="SMAR014387"/>
</dbReference>
<protein>
    <recommendedName>
        <fullName evidence="7">Ion transport domain-containing protein</fullName>
    </recommendedName>
</protein>
<sequence length="543" mass="61598">MTSLTLNRYFDYVMILTILFNCVFLALSTPVEEADVKCKVLRIYTTEMLIKAIAKGFILNKYTYLRNPWNWLDFIVIILGFVTSFVSVRNISGLKTFRVFRALKTVSILPGLKTIVNALLHSIKMLSEVMLLTVFCLMVFALFALQIYMGTLLTKCVADNNATMTPEEYFNYIQDRNNWLTENIPDKLTYINCGNESGQYQCDANYTCLPDIGDNPNFGYTSFDNFGSSMLNTFQLITLDYWEDIYNRVIFANGPIHLIYFVLVVFFGSFYLVNLMLAVVAMAYETEVEATQRFTSVILNPQCISYNPALQYKVEIQLDKEYAEELKEAMHENQPKPKKVKKRRIITRHGAITLTDPISDTELDPAELTRTTGTKTSAFPAQPPPAIPSLQDDRPKTTLDGGPSDRWKNQRPNTEIDIPNVPYSRYSTATAVRNTGSIRSDNNFNNNASFKKLVNSKVVPKNTTCDCGLENRENSLHDNTAMVENGEIINTVLPPTLFPEHIPNRSLLATAGRALLLTSQSVFPMLNELKNYLDVLNNDPMDQ</sequence>
<dbReference type="Proteomes" id="UP000014500">
    <property type="component" value="Unassembled WGS sequence"/>
</dbReference>
<name>T1JKK7_STRMM</name>
<evidence type="ECO:0000256" key="1">
    <source>
        <dbReference type="ARBA" id="ARBA00004141"/>
    </source>
</evidence>
<evidence type="ECO:0000256" key="6">
    <source>
        <dbReference type="SAM" id="Phobius"/>
    </source>
</evidence>
<dbReference type="HOGENOM" id="CLU_501877_0_0_1"/>
<feature type="transmembrane region" description="Helical" evidence="6">
    <location>
        <begin position="103"/>
        <end position="123"/>
    </location>
</feature>
<comment type="subcellular location">
    <subcellularLocation>
        <location evidence="1">Membrane</location>
        <topology evidence="1">Multi-pass membrane protein</topology>
    </subcellularLocation>
</comment>
<dbReference type="eggNOG" id="KOG2301">
    <property type="taxonomic scope" value="Eukaryota"/>
</dbReference>
<evidence type="ECO:0000256" key="4">
    <source>
        <dbReference type="ARBA" id="ARBA00023136"/>
    </source>
</evidence>
<dbReference type="PANTHER" id="PTHR10037">
    <property type="entry name" value="VOLTAGE-GATED CATION CHANNEL CALCIUM AND SODIUM"/>
    <property type="match status" value="1"/>
</dbReference>
<evidence type="ECO:0000256" key="3">
    <source>
        <dbReference type="ARBA" id="ARBA00022989"/>
    </source>
</evidence>
<dbReference type="Gene3D" id="1.20.120.350">
    <property type="entry name" value="Voltage-gated potassium channels. Chain C"/>
    <property type="match status" value="1"/>
</dbReference>
<dbReference type="STRING" id="126957.T1JKK7"/>
<evidence type="ECO:0000313" key="9">
    <source>
        <dbReference type="Proteomes" id="UP000014500"/>
    </source>
</evidence>
<dbReference type="GO" id="GO:0001518">
    <property type="term" value="C:voltage-gated sodium channel complex"/>
    <property type="evidence" value="ECO:0007669"/>
    <property type="project" value="TreeGrafter"/>
</dbReference>
<dbReference type="Gene3D" id="1.10.287.70">
    <property type="match status" value="1"/>
</dbReference>
<dbReference type="GO" id="GO:0086010">
    <property type="term" value="P:membrane depolarization during action potential"/>
    <property type="evidence" value="ECO:0007669"/>
    <property type="project" value="TreeGrafter"/>
</dbReference>
<feature type="transmembrane region" description="Helical" evidence="6">
    <location>
        <begin position="71"/>
        <end position="91"/>
    </location>
</feature>
<evidence type="ECO:0000313" key="8">
    <source>
        <dbReference type="EnsemblMetazoa" id="SMAR014387-PA"/>
    </source>
</evidence>
<evidence type="ECO:0000256" key="5">
    <source>
        <dbReference type="SAM" id="MobiDB-lite"/>
    </source>
</evidence>
<dbReference type="AlphaFoldDB" id="T1JKK7"/>
<dbReference type="InterPro" id="IPR043203">
    <property type="entry name" value="VGCC_Ca_Na"/>
</dbReference>
<dbReference type="PhylomeDB" id="T1JKK7"/>
<dbReference type="GO" id="GO:0019228">
    <property type="term" value="P:neuronal action potential"/>
    <property type="evidence" value="ECO:0007669"/>
    <property type="project" value="TreeGrafter"/>
</dbReference>
<dbReference type="SUPFAM" id="SSF81324">
    <property type="entry name" value="Voltage-gated potassium channels"/>
    <property type="match status" value="1"/>
</dbReference>
<keyword evidence="2 6" id="KW-0812">Transmembrane</keyword>
<organism evidence="8 9">
    <name type="scientific">Strigamia maritima</name>
    <name type="common">European centipede</name>
    <name type="synonym">Geophilus maritimus</name>
    <dbReference type="NCBI Taxonomy" id="126957"/>
    <lineage>
        <taxon>Eukaryota</taxon>
        <taxon>Metazoa</taxon>
        <taxon>Ecdysozoa</taxon>
        <taxon>Arthropoda</taxon>
        <taxon>Myriapoda</taxon>
        <taxon>Chilopoda</taxon>
        <taxon>Pleurostigmophora</taxon>
        <taxon>Geophilomorpha</taxon>
        <taxon>Linotaeniidae</taxon>
        <taxon>Strigamia</taxon>
    </lineage>
</organism>
<dbReference type="InterPro" id="IPR005821">
    <property type="entry name" value="Ion_trans_dom"/>
</dbReference>
<feature type="domain" description="Ion transport" evidence="7">
    <location>
        <begin position="7"/>
        <end position="291"/>
    </location>
</feature>
<reference evidence="8" key="2">
    <citation type="submission" date="2015-02" db="UniProtKB">
        <authorList>
            <consortium name="EnsemblMetazoa"/>
        </authorList>
    </citation>
    <scope>IDENTIFICATION</scope>
</reference>
<dbReference type="Pfam" id="PF00520">
    <property type="entry name" value="Ion_trans"/>
    <property type="match status" value="1"/>
</dbReference>